<sequence>MYIAISAQYQGGGFKGSVGNFANYLEKENEGKRAEEQEYFFNQYENNVEVEQVIRDIDGNTAKLRKVDPKFYSIVVSPDQRELKHIGNDPEKLREYTRELMKAYADSFNRAPKKTVDDIKYYAKIEHERYYKETDKKIQENQAYANKIMGLKKEIRQIERGEEKGNLDRLKLRIAKLEREAPHRQNGKRIVNGMKKEGYQTHIHIIVSRRDMTNSYSLSPGSKYRASETELNGKDVKRGFDRDKFFKAAEKTFDKTFEYNRNFVESYQGKNLYAKDPKKFFAVMAGLPATEKQAAFKLLHKSGMHIPSIPTNQAQLAFKAFMKLKRGIEKSLGSGGIEI</sequence>
<evidence type="ECO:0000313" key="2">
    <source>
        <dbReference type="EMBL" id="GAA3569516.1"/>
    </source>
</evidence>
<gene>
    <name evidence="2" type="ORF">GCM10022395_18930</name>
</gene>
<dbReference type="Pfam" id="PF18976">
    <property type="entry name" value="DUF5712"/>
    <property type="match status" value="1"/>
</dbReference>
<evidence type="ECO:0008006" key="4">
    <source>
        <dbReference type="Google" id="ProtNLM"/>
    </source>
</evidence>
<accession>A0ABP6XM60</accession>
<dbReference type="NCBIfam" id="NF041495">
    <property type="entry name" value="MobB_relaxase"/>
    <property type="match status" value="1"/>
</dbReference>
<dbReference type="InterPro" id="IPR048098">
    <property type="entry name" value="MobB"/>
</dbReference>
<keyword evidence="3" id="KW-1185">Reference proteome</keyword>
<dbReference type="EMBL" id="BAABCY010000052">
    <property type="protein sequence ID" value="GAA3569516.1"/>
    <property type="molecule type" value="Genomic_DNA"/>
</dbReference>
<organism evidence="2 3">
    <name type="scientific">Snuella lapsa</name>
    <dbReference type="NCBI Taxonomy" id="870481"/>
    <lineage>
        <taxon>Bacteria</taxon>
        <taxon>Pseudomonadati</taxon>
        <taxon>Bacteroidota</taxon>
        <taxon>Flavobacteriia</taxon>
        <taxon>Flavobacteriales</taxon>
        <taxon>Flavobacteriaceae</taxon>
        <taxon>Snuella</taxon>
    </lineage>
</organism>
<proteinExistence type="predicted"/>
<comment type="caution">
    <text evidence="2">The sequence shown here is derived from an EMBL/GenBank/DDBJ whole genome shotgun (WGS) entry which is preliminary data.</text>
</comment>
<evidence type="ECO:0000313" key="3">
    <source>
        <dbReference type="Proteomes" id="UP001500954"/>
    </source>
</evidence>
<name>A0ABP6XM60_9FLAO</name>
<dbReference type="RefSeq" id="WP_345005738.1">
    <property type="nucleotide sequence ID" value="NZ_BAABCY010000052.1"/>
</dbReference>
<dbReference type="Proteomes" id="UP001500954">
    <property type="component" value="Unassembled WGS sequence"/>
</dbReference>
<dbReference type="InterPro" id="IPR043766">
    <property type="entry name" value="BfmA-like"/>
</dbReference>
<reference evidence="3" key="1">
    <citation type="journal article" date="2019" name="Int. J. Syst. Evol. Microbiol.">
        <title>The Global Catalogue of Microorganisms (GCM) 10K type strain sequencing project: providing services to taxonomists for standard genome sequencing and annotation.</title>
        <authorList>
            <consortium name="The Broad Institute Genomics Platform"/>
            <consortium name="The Broad Institute Genome Sequencing Center for Infectious Disease"/>
            <person name="Wu L."/>
            <person name="Ma J."/>
        </authorList>
    </citation>
    <scope>NUCLEOTIDE SEQUENCE [LARGE SCALE GENOMIC DNA]</scope>
    <source>
        <strain evidence="3">JCM 17111</strain>
    </source>
</reference>
<keyword evidence="1" id="KW-0175">Coiled coil</keyword>
<evidence type="ECO:0000256" key="1">
    <source>
        <dbReference type="SAM" id="Coils"/>
    </source>
</evidence>
<feature type="coiled-coil region" evidence="1">
    <location>
        <begin position="141"/>
        <end position="180"/>
    </location>
</feature>
<protein>
    <recommendedName>
        <fullName evidence="4">Mobilization protein</fullName>
    </recommendedName>
</protein>